<dbReference type="Pfam" id="PF00561">
    <property type="entry name" value="Abhydrolase_1"/>
    <property type="match status" value="1"/>
</dbReference>
<evidence type="ECO:0000313" key="3">
    <source>
        <dbReference type="EMBL" id="BDE07808.1"/>
    </source>
</evidence>
<feature type="domain" description="AB hydrolase-1" evidence="2">
    <location>
        <begin position="28"/>
        <end position="282"/>
    </location>
</feature>
<keyword evidence="4" id="KW-1185">Reference proteome</keyword>
<dbReference type="InterPro" id="IPR029058">
    <property type="entry name" value="AB_hydrolase_fold"/>
</dbReference>
<dbReference type="PRINTS" id="PR00412">
    <property type="entry name" value="EPOXHYDRLASE"/>
</dbReference>
<evidence type="ECO:0000256" key="1">
    <source>
        <dbReference type="ARBA" id="ARBA00022801"/>
    </source>
</evidence>
<dbReference type="PANTHER" id="PTHR43329">
    <property type="entry name" value="EPOXIDE HYDROLASE"/>
    <property type="match status" value="1"/>
</dbReference>
<dbReference type="AlphaFoldDB" id="A0AAN1Y077"/>
<dbReference type="SUPFAM" id="SSF53474">
    <property type="entry name" value="alpha/beta-Hydrolases"/>
    <property type="match status" value="1"/>
</dbReference>
<organism evidence="3 4">
    <name type="scientific">Vulcanimicrobium alpinum</name>
    <dbReference type="NCBI Taxonomy" id="3016050"/>
    <lineage>
        <taxon>Bacteria</taxon>
        <taxon>Bacillati</taxon>
        <taxon>Vulcanimicrobiota</taxon>
        <taxon>Vulcanimicrobiia</taxon>
        <taxon>Vulcanimicrobiales</taxon>
        <taxon>Vulcanimicrobiaceae</taxon>
        <taxon>Vulcanimicrobium</taxon>
    </lineage>
</organism>
<keyword evidence="1 3" id="KW-0378">Hydrolase</keyword>
<dbReference type="KEGG" id="vab:WPS_30840"/>
<dbReference type="GO" id="GO:0016787">
    <property type="term" value="F:hydrolase activity"/>
    <property type="evidence" value="ECO:0007669"/>
    <property type="project" value="UniProtKB-KW"/>
</dbReference>
<sequence length="300" mass="32707">MSDAVLRTVETRDLQVAYFERGPAPGVPVLLYHGFPDDAHTWDSLAPVLAAEGYRTLAPFVRGFGPTRFVDGVEKTGELAALASDVVAFADALGLDRLHVVGHDWGARAGYGAAVLAPQRLRSLCALAVAYGTNHAAQAMEIAQTRAYWYQWYFATPRGAAELERNRGAFCRALWGYWSPEWHVDDAEYARTAASFDNPDFVAVALSSYRQRWGFVAGAPAYERARAALAAVPPISIPTLALMGRDDAATLPSSADGKESLFTGPYRVEVVERAGHFLHRERPAAVAERVLAHLRAYESA</sequence>
<accession>A0AAN1Y077</accession>
<reference evidence="3 4" key="1">
    <citation type="journal article" date="2022" name="ISME Commun">
        <title>Vulcanimicrobium alpinus gen. nov. sp. nov., the first cultivated representative of the candidate phylum 'Eremiobacterota', is a metabolically versatile aerobic anoxygenic phototroph.</title>
        <authorList>
            <person name="Yabe S."/>
            <person name="Muto K."/>
            <person name="Abe K."/>
            <person name="Yokota A."/>
            <person name="Staudigel H."/>
            <person name="Tebo B.M."/>
        </authorList>
    </citation>
    <scope>NUCLEOTIDE SEQUENCE [LARGE SCALE GENOMIC DNA]</scope>
    <source>
        <strain evidence="3 4">WC8-2</strain>
    </source>
</reference>
<dbReference type="Proteomes" id="UP001317532">
    <property type="component" value="Chromosome"/>
</dbReference>
<dbReference type="Gene3D" id="3.40.50.1820">
    <property type="entry name" value="alpha/beta hydrolase"/>
    <property type="match status" value="1"/>
</dbReference>
<dbReference type="RefSeq" id="WP_317995373.1">
    <property type="nucleotide sequence ID" value="NZ_AP025523.1"/>
</dbReference>
<dbReference type="EMBL" id="AP025523">
    <property type="protein sequence ID" value="BDE07808.1"/>
    <property type="molecule type" value="Genomic_DNA"/>
</dbReference>
<dbReference type="InterPro" id="IPR000639">
    <property type="entry name" value="Epox_hydrolase-like"/>
</dbReference>
<name>A0AAN1Y077_UNVUL</name>
<protein>
    <submittedName>
        <fullName evidence="3">Epoxide hydrolase</fullName>
    </submittedName>
</protein>
<evidence type="ECO:0000313" key="4">
    <source>
        <dbReference type="Proteomes" id="UP001317532"/>
    </source>
</evidence>
<evidence type="ECO:0000259" key="2">
    <source>
        <dbReference type="Pfam" id="PF00561"/>
    </source>
</evidence>
<gene>
    <name evidence="3" type="ORF">WPS_30840</name>
</gene>
<proteinExistence type="predicted"/>
<dbReference type="InterPro" id="IPR000073">
    <property type="entry name" value="AB_hydrolase_1"/>
</dbReference>